<proteinExistence type="predicted"/>
<feature type="transmembrane region" description="Helical" evidence="1">
    <location>
        <begin position="315"/>
        <end position="335"/>
    </location>
</feature>
<dbReference type="EMBL" id="FZQA01000001">
    <property type="protein sequence ID" value="SNT67867.1"/>
    <property type="molecule type" value="Genomic_DNA"/>
</dbReference>
<keyword evidence="4" id="KW-1185">Reference proteome</keyword>
<evidence type="ECO:0000313" key="3">
    <source>
        <dbReference type="EMBL" id="SNT67867.1"/>
    </source>
</evidence>
<feature type="chain" id="PRO_5012196049" evidence="2">
    <location>
        <begin position="27"/>
        <end position="349"/>
    </location>
</feature>
<evidence type="ECO:0000256" key="2">
    <source>
        <dbReference type="SAM" id="SignalP"/>
    </source>
</evidence>
<name>A0A239PJQ0_9PROT</name>
<organism evidence="3 4">
    <name type="scientific">Amphiplicatus metriothermophilus</name>
    <dbReference type="NCBI Taxonomy" id="1519374"/>
    <lineage>
        <taxon>Bacteria</taxon>
        <taxon>Pseudomonadati</taxon>
        <taxon>Pseudomonadota</taxon>
        <taxon>Alphaproteobacteria</taxon>
        <taxon>Parvularculales</taxon>
        <taxon>Parvularculaceae</taxon>
        <taxon>Amphiplicatus</taxon>
    </lineage>
</organism>
<evidence type="ECO:0000256" key="1">
    <source>
        <dbReference type="SAM" id="Phobius"/>
    </source>
</evidence>
<evidence type="ECO:0000313" key="4">
    <source>
        <dbReference type="Proteomes" id="UP000198346"/>
    </source>
</evidence>
<dbReference type="OrthoDB" id="5003858at2"/>
<dbReference type="AlphaFoldDB" id="A0A239PJQ0"/>
<keyword evidence="1" id="KW-1133">Transmembrane helix</keyword>
<sequence length="349" mass="35597">MRILYRLAAGAAVAACVLAAAVSAHAAAIISNGTIQLGVDDFGQLNPTSVLGDPSPVTGTSVVGLRYLPTGNESTSHGCLCEGWGVGIGETGVFGSANNNFGGAANLTPVSFVSDGVTATSVVELTTGELRITHHFAPAAETSDLYRVTVTIENISGVDITDLRYTRTFDWDVEPTTFSEFVTHAGVATTPSVLSAINNGFVDSNPFAFRSDLGATGDFVDFGPSDHGSNFDFGFGALAAGESFSFDIFYGASLTEAAALAALGAVAAELFSLGQCDIDADGTGAFTAGGFQCNTFIFGFAGVGGEVIVPPPGEIPVPAALPMFLTALLGGAGLMRRRRRQAAAATARG</sequence>
<keyword evidence="1" id="KW-0472">Membrane</keyword>
<gene>
    <name evidence="3" type="ORF">SAMN06297382_0360</name>
</gene>
<protein>
    <submittedName>
        <fullName evidence="3">VPLPA-CTERM protein sorting domain-containing protein</fullName>
    </submittedName>
</protein>
<dbReference type="RefSeq" id="WP_089410868.1">
    <property type="nucleotide sequence ID" value="NZ_FZQA01000001.1"/>
</dbReference>
<keyword evidence="2" id="KW-0732">Signal</keyword>
<accession>A0A239PJQ0</accession>
<dbReference type="Proteomes" id="UP000198346">
    <property type="component" value="Unassembled WGS sequence"/>
</dbReference>
<feature type="signal peptide" evidence="2">
    <location>
        <begin position="1"/>
        <end position="26"/>
    </location>
</feature>
<reference evidence="3 4" key="1">
    <citation type="submission" date="2017-07" db="EMBL/GenBank/DDBJ databases">
        <authorList>
            <person name="Sun Z.S."/>
            <person name="Albrecht U."/>
            <person name="Echele G."/>
            <person name="Lee C.C."/>
        </authorList>
    </citation>
    <scope>NUCLEOTIDE SEQUENCE [LARGE SCALE GENOMIC DNA]</scope>
    <source>
        <strain evidence="3 4">CGMCC 1.12710</strain>
    </source>
</reference>
<dbReference type="InterPro" id="IPR013424">
    <property type="entry name" value="Ice-binding_C"/>
</dbReference>
<dbReference type="NCBIfam" id="TIGR02595">
    <property type="entry name" value="PEP_CTERM"/>
    <property type="match status" value="1"/>
</dbReference>
<keyword evidence="1" id="KW-0812">Transmembrane</keyword>